<dbReference type="EC" id="5.4.99.25" evidence="5"/>
<organism evidence="8 9">
    <name type="scientific">Thermoplasma volcanium (strain ATCC 51530 / DSM 4299 / JCM 9571 / NBRC 15438 / GSS1)</name>
    <dbReference type="NCBI Taxonomy" id="273116"/>
    <lineage>
        <taxon>Archaea</taxon>
        <taxon>Methanobacteriati</taxon>
        <taxon>Thermoplasmatota</taxon>
        <taxon>Thermoplasmata</taxon>
        <taxon>Thermoplasmatales</taxon>
        <taxon>Thermoplasmataceae</taxon>
        <taxon>Thermoplasma</taxon>
    </lineage>
</organism>
<comment type="catalytic activity">
    <reaction evidence="5">
        <text>uridine(55) in tRNA = pseudouridine(55) in tRNA</text>
        <dbReference type="Rhea" id="RHEA:42532"/>
        <dbReference type="Rhea" id="RHEA-COMP:10101"/>
        <dbReference type="Rhea" id="RHEA-COMP:10102"/>
        <dbReference type="ChEBI" id="CHEBI:65314"/>
        <dbReference type="ChEBI" id="CHEBI:65315"/>
        <dbReference type="EC" id="5.4.99.25"/>
    </reaction>
</comment>
<proteinExistence type="inferred from homology"/>
<dbReference type="PANTHER" id="PTHR21568">
    <property type="entry name" value="TRNA PSEUDOURIDINE SYNTHASE PUS10"/>
    <property type="match status" value="1"/>
</dbReference>
<comment type="similarity">
    <text evidence="1 5">Belongs to the pseudouridine synthase Pus10 family.</text>
</comment>
<feature type="binding site" evidence="5">
    <location>
        <position position="350"/>
    </location>
    <ligand>
        <name>substrate</name>
    </ligand>
</feature>
<dbReference type="InterPro" id="IPR055174">
    <property type="entry name" value="Pus10_THUMP_arc"/>
</dbReference>
<keyword evidence="3 5" id="KW-0694">RNA-binding</keyword>
<feature type="active site" description="Nucleophile" evidence="5">
    <location>
        <position position="213"/>
    </location>
</feature>
<dbReference type="InterPro" id="IPR005912">
    <property type="entry name" value="Pus10"/>
</dbReference>
<dbReference type="Pfam" id="PF22023">
    <property type="entry name" value="Pus10_THUMP_arc"/>
    <property type="match status" value="1"/>
</dbReference>
<keyword evidence="2 5" id="KW-0819">tRNA processing</keyword>
<feature type="domain" description="Pus10 THUMP" evidence="7">
    <location>
        <begin position="75"/>
        <end position="147"/>
    </location>
</feature>
<dbReference type="HOGENOM" id="CLU_028780_2_0_2"/>
<dbReference type="OrthoDB" id="10348at2157"/>
<accession>Q97BZ2</accession>
<keyword evidence="4 5" id="KW-0413">Isomerase</keyword>
<dbReference type="InterPro" id="IPR048741">
    <property type="entry name" value="Pus10-like_C"/>
</dbReference>
<dbReference type="GO" id="GO:0160148">
    <property type="term" value="F:tRNA pseudouridine(55) synthase activity"/>
    <property type="evidence" value="ECO:0007669"/>
    <property type="project" value="UniProtKB-EC"/>
</dbReference>
<dbReference type="EMBL" id="BA000011">
    <property type="protein sequence ID" value="BAB59455.1"/>
    <property type="molecule type" value="Genomic_DNA"/>
</dbReference>
<dbReference type="GeneID" id="1440827"/>
<dbReference type="PhylomeDB" id="Q97BZ2"/>
<dbReference type="InterPro" id="IPR020103">
    <property type="entry name" value="PsdUridine_synth_cat_dom_sf"/>
</dbReference>
<dbReference type="Gene3D" id="3.30.70.3190">
    <property type="match status" value="1"/>
</dbReference>
<keyword evidence="9" id="KW-1185">Reference proteome</keyword>
<dbReference type="FunFam" id="3.30.70.2510:FF:000001">
    <property type="entry name" value="tRNA pseudouridine synthase Pus10"/>
    <property type="match status" value="1"/>
</dbReference>
<evidence type="ECO:0000313" key="8">
    <source>
        <dbReference type="EMBL" id="BAB59455.1"/>
    </source>
</evidence>
<dbReference type="InterPro" id="IPR039894">
    <property type="entry name" value="Pus10-like"/>
</dbReference>
<sequence length="388" mass="44313">MVSLSDLASYPICRRCAGRIFAMVGTGLTNLERGSMLEFSIKCEKNDPEFNFADPQNCEICHGIFDKFSVFLSLVEDKLKEIEYSTFVVGSVFPKEWIELENKIQEAFGAHGESIKKEFNREFGKYITAKTGKEYRKEDPDITIAVNVEYEFVNVSIKSLFIYGKYRKYRRDMPQTRWIHKKDGDSIESIIGEAALRIAGGKNYYLHGSGREDVDVRMLGNGREFVIEVEAPIMRTFDLSILSETVNRSMKGVEIFDLSFVDRKTVKEIKEEKHSKVYDCIIEGDTDIDKLKLEEACTEMNGKNIYQRTPLRVAQRRSDLIRTRKIERMELVAVEGKEAEIVVQAEAGTYIKELISGDSGRTNPSLSSKYGSQLNVKELDVIKICRGE</sequence>
<evidence type="ECO:0000259" key="6">
    <source>
        <dbReference type="Pfam" id="PF21238"/>
    </source>
</evidence>
<comment type="function">
    <text evidence="5">Responsible for synthesis of pseudouridine from uracil-54 and uracil-55 in the psi GC loop of transfer RNAs.</text>
</comment>
<dbReference type="HAMAP" id="MF_01893">
    <property type="entry name" value="Pus10_arch"/>
    <property type="match status" value="1"/>
</dbReference>
<dbReference type="SUPFAM" id="SSF55120">
    <property type="entry name" value="Pseudouridine synthase"/>
    <property type="match status" value="1"/>
</dbReference>
<evidence type="ECO:0000256" key="4">
    <source>
        <dbReference type="ARBA" id="ARBA00023235"/>
    </source>
</evidence>
<feature type="domain" description="Pus10-like C-terminal" evidence="6">
    <location>
        <begin position="161"/>
        <end position="384"/>
    </location>
</feature>
<evidence type="ECO:0000313" key="9">
    <source>
        <dbReference type="Proteomes" id="UP000001017"/>
    </source>
</evidence>
<dbReference type="KEGG" id="tvo:TVG0322286"/>
<dbReference type="Proteomes" id="UP000001017">
    <property type="component" value="Chromosome"/>
</dbReference>
<name>Q97BZ2_THEVO</name>
<dbReference type="Pfam" id="PF21238">
    <property type="entry name" value="Pus10_C"/>
    <property type="match status" value="1"/>
</dbReference>
<evidence type="ECO:0000256" key="5">
    <source>
        <dbReference type="HAMAP-Rule" id="MF_01893"/>
    </source>
</evidence>
<gene>
    <name evidence="5" type="primary">pus10</name>
    <name evidence="8" type="ORF">TVG0322286</name>
</gene>
<dbReference type="STRING" id="273116.gene:9381088"/>
<dbReference type="PaxDb" id="273116-14324528"/>
<feature type="binding site" evidence="5">
    <location>
        <position position="278"/>
    </location>
    <ligand>
        <name>substrate</name>
    </ligand>
</feature>
<evidence type="ECO:0000256" key="1">
    <source>
        <dbReference type="ARBA" id="ARBA00009652"/>
    </source>
</evidence>
<evidence type="ECO:0000259" key="7">
    <source>
        <dbReference type="Pfam" id="PF22023"/>
    </source>
</evidence>
<dbReference type="GO" id="GO:0031119">
    <property type="term" value="P:tRNA pseudouridine synthesis"/>
    <property type="evidence" value="ECO:0007669"/>
    <property type="project" value="UniProtKB-UniRule"/>
</dbReference>
<evidence type="ECO:0000256" key="3">
    <source>
        <dbReference type="ARBA" id="ARBA00022884"/>
    </source>
</evidence>
<protein>
    <recommendedName>
        <fullName evidence="5">tRNA pseudouridine synthase Pus10</fullName>
        <ecNumber evidence="5">5.4.99.25</ecNumber>
    </recommendedName>
    <alternativeName>
        <fullName evidence="5">tRNA pseudouridine 54/55 synthase</fullName>
        <shortName evidence="5">Psi54/55 synthase</shortName>
    </alternativeName>
</protein>
<dbReference type="RefSeq" id="WP_010916569.1">
    <property type="nucleotide sequence ID" value="NC_002689.2"/>
</dbReference>
<dbReference type="eggNOG" id="arCOG01015">
    <property type="taxonomic scope" value="Archaea"/>
</dbReference>
<reference evidence="8 9" key="2">
    <citation type="journal article" date="2000" name="Proc. Natl. Acad. Sci. U.S.A.">
        <title>Archaeal adaptation to higher temperatures revealed by genomic sequence of Thermoplasma volcanium.</title>
        <authorList>
            <person name="Kawashima T."/>
            <person name="Amano N."/>
            <person name="Koike H."/>
            <person name="Makino S."/>
            <person name="Higuchi S."/>
            <person name="Kawashima-Ohya Y."/>
            <person name="Watanabe K."/>
            <person name="Yamazaki M."/>
            <person name="Kanehori K."/>
            <person name="Kawamoto T."/>
            <person name="Nunoshiba T."/>
            <person name="Yamamoto Y."/>
            <person name="Aramaki H."/>
            <person name="Makino K."/>
            <person name="Suzuki M."/>
        </authorList>
    </citation>
    <scope>NUCLEOTIDE SEQUENCE [LARGE SCALE GENOMIC DNA]</scope>
    <source>
        <strain evidence="9">ATCC 51530 / DSM 4299 / JCM 9571 / NBRC 15438 / GSS1</strain>
    </source>
</reference>
<dbReference type="DNASU" id="1440827"/>
<dbReference type="PANTHER" id="PTHR21568:SF0">
    <property type="entry name" value="TRNA PSEUDOURIDINE SYNTHASE PUS10"/>
    <property type="match status" value="1"/>
</dbReference>
<dbReference type="GO" id="GO:0000049">
    <property type="term" value="F:tRNA binding"/>
    <property type="evidence" value="ECO:0007669"/>
    <property type="project" value="InterPro"/>
</dbReference>
<dbReference type="AlphaFoldDB" id="Q97BZ2"/>
<dbReference type="SMR" id="Q97BZ2"/>
<comment type="catalytic activity">
    <reaction evidence="5">
        <text>uridine(54) in tRNA = pseudouridine(54) in tRNA</text>
        <dbReference type="Rhea" id="RHEA:57876"/>
        <dbReference type="Rhea" id="RHEA-COMP:10193"/>
        <dbReference type="Rhea" id="RHEA-COMP:14141"/>
        <dbReference type="ChEBI" id="CHEBI:65314"/>
        <dbReference type="ChEBI" id="CHEBI:65315"/>
    </reaction>
</comment>
<reference evidence="8 9" key="1">
    <citation type="journal article" date="1999" name="Proc. Jpn. Acad.">
        <title>Determination of the complete genomic DNA sequence of Thermoplasma volvanium GSS1.</title>
        <authorList>
            <person name="Kawashima T."/>
            <person name="Yamamoto Y."/>
            <person name="Aramaki H."/>
            <person name="Nunoshiba T."/>
            <person name="Kawamoto T."/>
            <person name="Watanabe K."/>
            <person name="Yamazaki M."/>
            <person name="Kanehori K."/>
            <person name="Amano N."/>
            <person name="Ohya Y."/>
            <person name="Makino K."/>
            <person name="Suzuki M."/>
        </authorList>
    </citation>
    <scope>NUCLEOTIDE SEQUENCE [LARGE SCALE GENOMIC DNA]</scope>
    <source>
        <strain evidence="9">ATCC 51530 / DSM 4299 / JCM 9571 / NBRC 15438 / GSS1</strain>
    </source>
</reference>
<dbReference type="NCBIfam" id="TIGR01213">
    <property type="entry name" value="pseudo_Pus10arc"/>
    <property type="match status" value="1"/>
</dbReference>
<dbReference type="Gene3D" id="3.30.70.2510">
    <property type="match status" value="1"/>
</dbReference>
<evidence type="ECO:0000256" key="2">
    <source>
        <dbReference type="ARBA" id="ARBA00022694"/>
    </source>
</evidence>